<dbReference type="SUPFAM" id="SSF56801">
    <property type="entry name" value="Acetyl-CoA synthetase-like"/>
    <property type="match status" value="1"/>
</dbReference>
<dbReference type="STRING" id="1036672.TKWG_02680"/>
<dbReference type="SUPFAM" id="SSF53720">
    <property type="entry name" value="ALDH-like"/>
    <property type="match status" value="1"/>
</dbReference>
<dbReference type="Pfam" id="PF13193">
    <property type="entry name" value="AMP-binding_C"/>
    <property type="match status" value="1"/>
</dbReference>
<reference evidence="7" key="2">
    <citation type="journal article" date="2013" name="PLoS ONE">
        <title>Genome implosion elicits host-confinement in Alcaligenaceae: evidence from the comparative genomics of Tetrathiobacter kashmirensis, a pathogen in the making.</title>
        <authorList>
            <person name="Ghosh W."/>
            <person name="Alam M."/>
            <person name="Roy C."/>
            <person name="Pyne P."/>
            <person name="George A."/>
            <person name="Chakraborty R."/>
            <person name="Majumder S."/>
            <person name="Agarwal A."/>
            <person name="Chakraborty S."/>
            <person name="Majumdar S."/>
            <person name="Gupta S.K."/>
        </authorList>
    </citation>
    <scope>NUCLEOTIDE SEQUENCE [LARGE SCALE GENOMIC DNA]</scope>
    <source>
        <strain evidence="7">WT001</strain>
    </source>
</reference>
<name>I3U820_ADVKW</name>
<dbReference type="AlphaFoldDB" id="I3U820"/>
<evidence type="ECO:0000256" key="1">
    <source>
        <dbReference type="ARBA" id="ARBA00006432"/>
    </source>
</evidence>
<dbReference type="InterPro" id="IPR042099">
    <property type="entry name" value="ANL_N_sf"/>
</dbReference>
<dbReference type="InterPro" id="IPR016161">
    <property type="entry name" value="Ald_DH/histidinol_DH"/>
</dbReference>
<proteinExistence type="inferred from homology"/>
<protein>
    <submittedName>
        <fullName evidence="6">Long-chain-fatty-acid-CoA ligase</fullName>
    </submittedName>
</protein>
<keyword evidence="2 6" id="KW-0436">Ligase</keyword>
<evidence type="ECO:0000259" key="5">
    <source>
        <dbReference type="Pfam" id="PF13193"/>
    </source>
</evidence>
<evidence type="ECO:0000313" key="7">
    <source>
        <dbReference type="Proteomes" id="UP000005267"/>
    </source>
</evidence>
<organism evidence="6 7">
    <name type="scientific">Advenella kashmirensis (strain DSM 17095 / LMG 22695 / WT001)</name>
    <name type="common">Tetrathiobacter kashmirensis</name>
    <dbReference type="NCBI Taxonomy" id="1036672"/>
    <lineage>
        <taxon>Bacteria</taxon>
        <taxon>Pseudomonadati</taxon>
        <taxon>Pseudomonadota</taxon>
        <taxon>Betaproteobacteria</taxon>
        <taxon>Burkholderiales</taxon>
        <taxon>Alcaligenaceae</taxon>
    </lineage>
</organism>
<dbReference type="InterPro" id="IPR045851">
    <property type="entry name" value="AMP-bd_C_sf"/>
</dbReference>
<comment type="similarity">
    <text evidence="1">Belongs to the ATP-dependent AMP-binding enzyme family.</text>
</comment>
<keyword evidence="3" id="KW-0560">Oxidoreductase</keyword>
<dbReference type="InterPro" id="IPR020845">
    <property type="entry name" value="AMP-binding_CS"/>
</dbReference>
<dbReference type="EMBL" id="CP003555">
    <property type="protein sequence ID" value="AFK61158.1"/>
    <property type="molecule type" value="Genomic_DNA"/>
</dbReference>
<dbReference type="Gene3D" id="3.40.50.12780">
    <property type="entry name" value="N-terminal domain of ligase-like"/>
    <property type="match status" value="1"/>
</dbReference>
<dbReference type="InterPro" id="IPR000873">
    <property type="entry name" value="AMP-dep_synth/lig_dom"/>
</dbReference>
<evidence type="ECO:0000256" key="2">
    <source>
        <dbReference type="ARBA" id="ARBA00022598"/>
    </source>
</evidence>
<sequence length="670" mass="72746">MQTAQIDGTQTPAAPRFLMVEEAGFGPEHPFSGEKLAPVLTVYKASDFDHAKRIASGIYGYMGAGHSIGLHTSKPERAQDLGMTLPVSRVIINQAHCFATGGNFDNGLPFSLSMGCGTWGGNSFSDNMNYRHYMNITRVVQTIAAREPEAETCQATTWRNFIMSDTTTTITSLLDQNATAWESDPYLVDAISGQAMSYGDITNECKVFARQMAALGIARGDTVSVFMPNGVNTAKIIVATMYSGFVVNPINLLCQEKQLAYILGHADTRIVFTTAELEPVVSAALKTSGTQAMVVATAPDAAALPTLTLAPLPSSTDESISASLPALLMYTSGTTGVPKGVVLTHGNLLASARAIASEHLLEKSDRCLCVLPLYHINALVVNILTPLLCGAAVIIDSKFSATHFWQRVQKFQCTWINAVPTIISYLINDENPCAIDRSRIRFCRSASAALAPFHHKSFEEKFGIGIIETMGMTETAAPIFSNPYDPAQRKIGSIGRPSGVQARVVDKQGNPLPPGEKGEILVRGDNVMLGYYKSAEQTEKAFTADGWLRTGDLGYRDSDGFYFITGRVKELIIKGGENIAPREIDEILLAHPDILDAAVVGIDDKHYGQNIAAYIVKRMTTRNDDDLIQDINQFCIRELGSYKSPAAFRFVTELPRGPSGKVQRLKLLEL</sequence>
<dbReference type="GO" id="GO:0016620">
    <property type="term" value="F:oxidoreductase activity, acting on the aldehyde or oxo group of donors, NAD or NADP as acceptor"/>
    <property type="evidence" value="ECO:0007669"/>
    <property type="project" value="InterPro"/>
</dbReference>
<dbReference type="Gene3D" id="3.40.309.10">
    <property type="entry name" value="Aldehyde Dehydrogenase, Chain A, domain 2"/>
    <property type="match status" value="1"/>
</dbReference>
<dbReference type="PANTHER" id="PTHR43201">
    <property type="entry name" value="ACYL-COA SYNTHETASE"/>
    <property type="match status" value="1"/>
</dbReference>
<dbReference type="Pfam" id="PF00501">
    <property type="entry name" value="AMP-binding"/>
    <property type="match status" value="1"/>
</dbReference>
<feature type="domain" description="AMP-dependent synthetase/ligase" evidence="4">
    <location>
        <begin position="175"/>
        <end position="532"/>
    </location>
</feature>
<evidence type="ECO:0000313" key="6">
    <source>
        <dbReference type="EMBL" id="AFK61158.1"/>
    </source>
</evidence>
<gene>
    <name evidence="6" type="ordered locus">TKWG_02680</name>
</gene>
<dbReference type="Gene3D" id="3.30.300.30">
    <property type="match status" value="1"/>
</dbReference>
<dbReference type="GO" id="GO:0031956">
    <property type="term" value="F:medium-chain fatty acid-CoA ligase activity"/>
    <property type="evidence" value="ECO:0007669"/>
    <property type="project" value="TreeGrafter"/>
</dbReference>
<accession>I3U820</accession>
<dbReference type="PROSITE" id="PS00455">
    <property type="entry name" value="AMP_BINDING"/>
    <property type="match status" value="1"/>
</dbReference>
<dbReference type="InterPro" id="IPR025110">
    <property type="entry name" value="AMP-bd_C"/>
</dbReference>
<dbReference type="Proteomes" id="UP000005267">
    <property type="component" value="Chromosome"/>
</dbReference>
<reference evidence="6 7" key="1">
    <citation type="journal article" date="2011" name="J. Bacteriol.">
        <title>Whole-genome shotgun sequencing of the sulfur-oxidizing chemoautotroph Tetrathiobacter kashmirensis.</title>
        <authorList>
            <person name="Ghosh W."/>
            <person name="George A."/>
            <person name="Agarwal A."/>
            <person name="Raj P."/>
            <person name="Alam M."/>
            <person name="Pyne P."/>
            <person name="Das Gupta S.K."/>
        </authorList>
    </citation>
    <scope>NUCLEOTIDE SEQUENCE [LARGE SCALE GENOMIC DNA]</scope>
    <source>
        <strain evidence="6 7">WT001</strain>
    </source>
</reference>
<dbReference type="KEGG" id="aka:TKWG_02680"/>
<dbReference type="PANTHER" id="PTHR43201:SF5">
    <property type="entry name" value="MEDIUM-CHAIN ACYL-COA LIGASE ACSF2, MITOCHONDRIAL"/>
    <property type="match status" value="1"/>
</dbReference>
<dbReference type="InterPro" id="IPR016162">
    <property type="entry name" value="Ald_DH_N"/>
</dbReference>
<dbReference type="InterPro" id="IPR016163">
    <property type="entry name" value="Ald_DH_C"/>
</dbReference>
<dbReference type="GO" id="GO:0006631">
    <property type="term" value="P:fatty acid metabolic process"/>
    <property type="evidence" value="ECO:0007669"/>
    <property type="project" value="TreeGrafter"/>
</dbReference>
<keyword evidence="7" id="KW-1185">Reference proteome</keyword>
<evidence type="ECO:0000259" key="4">
    <source>
        <dbReference type="Pfam" id="PF00501"/>
    </source>
</evidence>
<feature type="domain" description="AMP-binding enzyme C-terminal" evidence="5">
    <location>
        <begin position="583"/>
        <end position="661"/>
    </location>
</feature>
<evidence type="ECO:0000256" key="3">
    <source>
        <dbReference type="ARBA" id="ARBA00023002"/>
    </source>
</evidence>
<dbReference type="HOGENOM" id="CLU_000022_59_0_4"/>
<dbReference type="Gene3D" id="3.40.605.10">
    <property type="entry name" value="Aldehyde Dehydrogenase, Chain A, domain 1"/>
    <property type="match status" value="1"/>
</dbReference>